<protein>
    <recommendedName>
        <fullName evidence="2">Glycine-rich domain-containing protein</fullName>
    </recommendedName>
</protein>
<accession>A0ABT2U517</accession>
<feature type="non-terminal residue" evidence="3">
    <location>
        <position position="1"/>
    </location>
</feature>
<keyword evidence="4" id="KW-1185">Reference proteome</keyword>
<feature type="compositionally biased region" description="Gly residues" evidence="1">
    <location>
        <begin position="284"/>
        <end position="296"/>
    </location>
</feature>
<dbReference type="Proteomes" id="UP001652397">
    <property type="component" value="Unassembled WGS sequence"/>
</dbReference>
<evidence type="ECO:0000256" key="1">
    <source>
        <dbReference type="SAM" id="MobiDB-lite"/>
    </source>
</evidence>
<dbReference type="InterPro" id="IPR049304">
    <property type="entry name" value="Gly_rich_dom"/>
</dbReference>
<organism evidence="3 4">
    <name type="scientific">Agathobaculum ammoniilyticum</name>
    <dbReference type="NCBI Taxonomy" id="2981778"/>
    <lineage>
        <taxon>Bacteria</taxon>
        <taxon>Bacillati</taxon>
        <taxon>Bacillota</taxon>
        <taxon>Clostridia</taxon>
        <taxon>Eubacteriales</taxon>
        <taxon>Butyricicoccaceae</taxon>
        <taxon>Agathobaculum</taxon>
    </lineage>
</organism>
<reference evidence="3 4" key="1">
    <citation type="journal article" date="2021" name="ISME Commun">
        <title>Automated analysis of genomic sequences facilitates high-throughput and comprehensive description of bacteria.</title>
        <authorList>
            <person name="Hitch T.C.A."/>
        </authorList>
    </citation>
    <scope>NUCLEOTIDE SEQUENCE [LARGE SCALE GENOMIC DNA]</scope>
    <source>
        <strain evidence="3 4">Sanger_34</strain>
    </source>
</reference>
<proteinExistence type="predicted"/>
<dbReference type="RefSeq" id="WP_407933173.1">
    <property type="nucleotide sequence ID" value="NZ_JAOQJE010000005.1"/>
</dbReference>
<dbReference type="EMBL" id="JAOQJE010000005">
    <property type="protein sequence ID" value="MCU6788904.1"/>
    <property type="molecule type" value="Genomic_DNA"/>
</dbReference>
<dbReference type="Pfam" id="PF21722">
    <property type="entry name" value="Gly_rich_2"/>
    <property type="match status" value="1"/>
</dbReference>
<sequence>GNVLPDDVCSLLELEHDQAEPKDAFSILGLINADIYGRISITVVNSESDPIPGVTFMIDTNSLVTDINGTAFIDLPPGAHTARFTGALDISFPTSTLAVQAVRGQISKYTVQANTYSGNQRTITTSGTYVFSESVQDFDVFAVGGGGSGAAMCYIGNTKYVDSAGTDGGAGGYTQTLLNQTNSGEDIEITIGAGGTAAKASLQGDDFNGGELYETAAGNKGGTTIVKKGSSVILTAEGGDGAGAPRHSTSASGVQGDCASGGSGGGAAVARPSSSSNPSYGARPGNGGTNGGGGGKYNWSSKQYEEMENSGQQRATTAFEENTGTGYSPGGGSAVAATNSSTSSVSNYSGNGNVKTGATGYLNCTASAGGTYGGGGGAALCFSTMEDDSSSDAYSMNATSGAGASGLVILRWRYKT</sequence>
<feature type="domain" description="Glycine-rich" evidence="2">
    <location>
        <begin position="125"/>
        <end position="413"/>
    </location>
</feature>
<gene>
    <name evidence="3" type="ORF">OCV66_07335</name>
</gene>
<evidence type="ECO:0000313" key="3">
    <source>
        <dbReference type="EMBL" id="MCU6788904.1"/>
    </source>
</evidence>
<evidence type="ECO:0000259" key="2">
    <source>
        <dbReference type="Pfam" id="PF21722"/>
    </source>
</evidence>
<feature type="compositionally biased region" description="Low complexity" evidence="1">
    <location>
        <begin position="334"/>
        <end position="347"/>
    </location>
</feature>
<evidence type="ECO:0000313" key="4">
    <source>
        <dbReference type="Proteomes" id="UP001652397"/>
    </source>
</evidence>
<feature type="region of interest" description="Disordered" evidence="1">
    <location>
        <begin position="237"/>
        <end position="347"/>
    </location>
</feature>
<name>A0ABT2U517_9FIRM</name>
<feature type="compositionally biased region" description="Polar residues" evidence="1">
    <location>
        <begin position="309"/>
        <end position="326"/>
    </location>
</feature>
<comment type="caution">
    <text evidence="3">The sequence shown here is derived from an EMBL/GenBank/DDBJ whole genome shotgun (WGS) entry which is preliminary data.</text>
</comment>